<evidence type="ECO:0000313" key="2">
    <source>
        <dbReference type="EMBL" id="BAW28061.1"/>
    </source>
</evidence>
<organism evidence="2 3">
    <name type="scientific">Methanosarcina thermophila</name>
    <dbReference type="NCBI Taxonomy" id="2210"/>
    <lineage>
        <taxon>Archaea</taxon>
        <taxon>Methanobacteriati</taxon>
        <taxon>Methanobacteriota</taxon>
        <taxon>Stenosarchaea group</taxon>
        <taxon>Methanomicrobia</taxon>
        <taxon>Methanosarcinales</taxon>
        <taxon>Methanosarcinaceae</taxon>
        <taxon>Methanosarcina</taxon>
    </lineage>
</organism>
<feature type="region of interest" description="Disordered" evidence="1">
    <location>
        <begin position="25"/>
        <end position="70"/>
    </location>
</feature>
<feature type="compositionally biased region" description="Basic and acidic residues" evidence="1">
    <location>
        <begin position="46"/>
        <end position="58"/>
    </location>
</feature>
<name>A0A3G9CTL8_METTE</name>
<accession>A0A3G9CTL8</accession>
<reference evidence="2 3" key="1">
    <citation type="submission" date="2016-09" db="EMBL/GenBank/DDBJ databases">
        <title>Complete Genome Sequence of Methanosarcina thermophila MT-1.</title>
        <authorList>
            <person name="Kouzuma A."/>
        </authorList>
    </citation>
    <scope>NUCLEOTIDE SEQUENCE [LARGE SCALE GENOMIC DNA]</scope>
    <source>
        <strain evidence="2 3">MT-1</strain>
    </source>
</reference>
<dbReference type="EMBL" id="AP017646">
    <property type="protein sequence ID" value="BAW28061.1"/>
    <property type="molecule type" value="Genomic_DNA"/>
</dbReference>
<dbReference type="GeneID" id="24848256"/>
<feature type="compositionally biased region" description="Basic residues" evidence="1">
    <location>
        <begin position="59"/>
        <end position="70"/>
    </location>
</feature>
<gene>
    <name evidence="2" type="ORF">MESMT1_0131</name>
</gene>
<proteinExistence type="predicted"/>
<dbReference type="AlphaFoldDB" id="A0A3G9CTL8"/>
<evidence type="ECO:0000256" key="1">
    <source>
        <dbReference type="SAM" id="MobiDB-lite"/>
    </source>
</evidence>
<protein>
    <submittedName>
        <fullName evidence="2">Expressed protein</fullName>
    </submittedName>
</protein>
<dbReference type="Proteomes" id="UP000265557">
    <property type="component" value="Chromosome"/>
</dbReference>
<evidence type="ECO:0000313" key="3">
    <source>
        <dbReference type="Proteomes" id="UP000265557"/>
    </source>
</evidence>
<sequence length="70" mass="7693">MDTPGHSAYLVLSQKTALIGHVRAPTGKNHVANGRSTPGKAKKRKLEPAIRYDTDSKINKNKKNKGIVER</sequence>
<dbReference type="RefSeq" id="WP_048167150.1">
    <property type="nucleotide sequence ID" value="NZ_FPAO01000010.1"/>
</dbReference>